<feature type="compositionally biased region" description="Basic and acidic residues" evidence="1">
    <location>
        <begin position="273"/>
        <end position="292"/>
    </location>
</feature>
<evidence type="ECO:0000313" key="2">
    <source>
        <dbReference type="EMBL" id="KOF63178.1"/>
    </source>
</evidence>
<name>A0A0L8FHM8_OCTBM</name>
<organism evidence="2">
    <name type="scientific">Octopus bimaculoides</name>
    <name type="common">California two-spotted octopus</name>
    <dbReference type="NCBI Taxonomy" id="37653"/>
    <lineage>
        <taxon>Eukaryota</taxon>
        <taxon>Metazoa</taxon>
        <taxon>Spiralia</taxon>
        <taxon>Lophotrochozoa</taxon>
        <taxon>Mollusca</taxon>
        <taxon>Cephalopoda</taxon>
        <taxon>Coleoidea</taxon>
        <taxon>Octopodiformes</taxon>
        <taxon>Octopoda</taxon>
        <taxon>Incirrata</taxon>
        <taxon>Octopodidae</taxon>
        <taxon>Octopus</taxon>
    </lineage>
</organism>
<evidence type="ECO:0000256" key="1">
    <source>
        <dbReference type="SAM" id="MobiDB-lite"/>
    </source>
</evidence>
<feature type="compositionally biased region" description="Gly residues" evidence="1">
    <location>
        <begin position="124"/>
        <end position="155"/>
    </location>
</feature>
<reference evidence="2" key="1">
    <citation type="submission" date="2015-07" db="EMBL/GenBank/DDBJ databases">
        <title>MeaNS - Measles Nucleotide Surveillance Program.</title>
        <authorList>
            <person name="Tran T."/>
            <person name="Druce J."/>
        </authorList>
    </citation>
    <scope>NUCLEOTIDE SEQUENCE</scope>
    <source>
        <strain evidence="2">UCB-OBI-ISO-001</strain>
        <tissue evidence="2">Gonad</tissue>
    </source>
</reference>
<dbReference type="EMBL" id="KQ431412">
    <property type="protein sequence ID" value="KOF63178.1"/>
    <property type="molecule type" value="Genomic_DNA"/>
</dbReference>
<proteinExistence type="predicted"/>
<dbReference type="EMBL" id="KQ431412">
    <property type="protein sequence ID" value="KOF63179.1"/>
    <property type="molecule type" value="Genomic_DNA"/>
</dbReference>
<feature type="compositionally biased region" description="Low complexity" evidence="1">
    <location>
        <begin position="214"/>
        <end position="247"/>
    </location>
</feature>
<feature type="compositionally biased region" description="Polar residues" evidence="1">
    <location>
        <begin position="185"/>
        <end position="213"/>
    </location>
</feature>
<accession>A0A0L8FHM8</accession>
<gene>
    <name evidence="2" type="ORF">OCBIM_22020042mg</name>
</gene>
<feature type="compositionally biased region" description="Low complexity" evidence="1">
    <location>
        <begin position="96"/>
        <end position="107"/>
    </location>
</feature>
<feature type="compositionally biased region" description="Basic and acidic residues" evidence="1">
    <location>
        <begin position="17"/>
        <end position="26"/>
    </location>
</feature>
<feature type="region of interest" description="Disordered" evidence="1">
    <location>
        <begin position="177"/>
        <end position="306"/>
    </location>
</feature>
<sequence length="449" mass="48275">MTDTSNTRRLRHRKKEKVNSDGRTLAERIVSQRETAAKEAQFFPTTTRAGKEDVSGGSNAIERREDGKEEKQQEENRTETVSSVSVRSVEEPQPTNNNNYNNNNNNNKRNHKQNNKENGDVDGASGGGVGGASVGTGVSDGGGGRGGGGGGGGGAAAPAHDSYDGEFAAFCREPCPLEDKKCPIHSSQQSQRQPIRGSSPTIVDNTPRHNQPHSTNSLSATSLPPLPSSASLLASAAAAESSHTNSTPGKVRQNSGREYSGREGRGGNNVGDIEGRKPRERKSRESAEKGRVGGEIGGAGAGADSNIWNYSSKAETLGNNFENSHRTSINSRVDSSVNPLQNFSPGINSSVGNNNIPGRENQFDPSKDLTILSETEQRPRIRRRGTFTVDSEDIDMCMRTLEKMVDQNLNNLASGTTEEPNISRDNEELKRKVLGADFQKKIDTFLNDI</sequence>
<protein>
    <submittedName>
        <fullName evidence="2">Uncharacterized protein</fullName>
    </submittedName>
</protein>
<feature type="region of interest" description="Disordered" evidence="1">
    <location>
        <begin position="1"/>
        <end position="161"/>
    </location>
</feature>
<feature type="compositionally biased region" description="Basic and acidic residues" evidence="1">
    <location>
        <begin position="61"/>
        <end position="78"/>
    </location>
</feature>
<dbReference type="AlphaFoldDB" id="A0A0L8FHM8"/>
<dbReference type="KEGG" id="obi:106883296"/>